<evidence type="ECO:0000256" key="2">
    <source>
        <dbReference type="ARBA" id="ARBA00022741"/>
    </source>
</evidence>
<proteinExistence type="inferred from homology"/>
<dbReference type="SMART" id="SM00382">
    <property type="entry name" value="AAA"/>
    <property type="match status" value="2"/>
</dbReference>
<dbReference type="FunFam" id="3.40.50.300:FF:000104">
    <property type="entry name" value="ATP-binding cassette sub-family F member 3"/>
    <property type="match status" value="1"/>
</dbReference>
<feature type="domain" description="ABC transporter" evidence="6">
    <location>
        <begin position="78"/>
        <end position="337"/>
    </location>
</feature>
<dbReference type="FunFam" id="3.40.50.300:FF:001135">
    <property type="entry name" value="ABC transporter F family member 3"/>
    <property type="match status" value="1"/>
</dbReference>
<keyword evidence="2" id="KW-0547">Nucleotide-binding</keyword>
<dbReference type="AlphaFoldDB" id="A0A0B2PLE2"/>
<dbReference type="InterPro" id="IPR017871">
    <property type="entry name" value="ABC_transporter-like_CS"/>
</dbReference>
<dbReference type="GO" id="GO:0016887">
    <property type="term" value="F:ATP hydrolysis activity"/>
    <property type="evidence" value="ECO:0007669"/>
    <property type="project" value="InterPro"/>
</dbReference>
<reference evidence="7" key="1">
    <citation type="submission" date="2014-07" db="EMBL/GenBank/DDBJ databases">
        <title>Identification of a novel salt tolerance gene in wild soybean by whole-genome sequencing.</title>
        <authorList>
            <person name="Lam H.-M."/>
            <person name="Qi X."/>
            <person name="Li M.-W."/>
            <person name="Liu X."/>
            <person name="Xie M."/>
            <person name="Ni M."/>
            <person name="Xu X."/>
        </authorList>
    </citation>
    <scope>NUCLEOTIDE SEQUENCE [LARGE SCALE GENOMIC DNA]</scope>
    <source>
        <tissue evidence="7">Root</tissue>
    </source>
</reference>
<evidence type="ECO:0000256" key="1">
    <source>
        <dbReference type="ARBA" id="ARBA00022737"/>
    </source>
</evidence>
<evidence type="ECO:0000256" key="4">
    <source>
        <dbReference type="ARBA" id="ARBA00061344"/>
    </source>
</evidence>
<dbReference type="PROSITE" id="PS50893">
    <property type="entry name" value="ABC_TRANSPORTER_2"/>
    <property type="match status" value="2"/>
</dbReference>
<accession>A0A0B2PLE2</accession>
<feature type="domain" description="ABC transporter" evidence="6">
    <location>
        <begin position="405"/>
        <end position="614"/>
    </location>
</feature>
<gene>
    <name evidence="7" type="ORF">glysoja_049083</name>
</gene>
<keyword evidence="1" id="KW-0677">Repeat</keyword>
<evidence type="ECO:0000313" key="7">
    <source>
        <dbReference type="EMBL" id="KHN09945.1"/>
    </source>
</evidence>
<dbReference type="PROSITE" id="PS00211">
    <property type="entry name" value="ABC_TRANSPORTER_1"/>
    <property type="match status" value="2"/>
</dbReference>
<evidence type="ECO:0000256" key="5">
    <source>
        <dbReference type="SAM" id="MobiDB-lite"/>
    </source>
</evidence>
<sequence>MNEGMDDVQAPKKKPEPVDGPLLSERDRLKLERRKRKDERQREAQYQIHLAEMEAARAGMPVVCVRHDSSGGPNVKDIHMENFNISVGGRDLIVDGCVTLSFGRHYGLVGRNGTGKTTFLRHMAMHAIDGVPRNCQILHVEQEVTGDATTALQCVLNADIERTQLLDEETQLVAQQRELEDKNEKGDLNGVVGRDDISKRLEEIYKRLELIDADSAEARAASILAGLSFTPEMQKKATKTFSGGWRMRIALARALFIEPDILLLDEPTNHLDLHAVLWLESYLVKWPKTFIVVSHAREFLNTVVTDIIHLQNQKLTTYKGNYDTFEKTREEQVKNQQKALEANERARSHMQTFIDKFRYNAKRASLVQSRIKALDRMGHVDEIVNDPDYKFDFPTPEDRPGAPIISFSDASFGYPGGPILFKNLNFGIDLDSRIAMVGPNGIGKSTILKLIAGDLQPSSGTVFRSAKVRIAVFSQHHVDGLDLSSNPLLYMMRCYPGVPEQKLRAHLGSFGVTGNLALQPMYTLSGGQKSRVAFAKITFKKPHIILLDEPSNHLDLDAVEALIQGLVLFQGGILMVSHDEHLISGSVEELWVVSDGRVAPFHGTFQDYKKILQSS</sequence>
<dbReference type="InterPro" id="IPR027417">
    <property type="entry name" value="P-loop_NTPase"/>
</dbReference>
<feature type="region of interest" description="Disordered" evidence="5">
    <location>
        <begin position="1"/>
        <end position="44"/>
    </location>
</feature>
<dbReference type="Gene3D" id="3.40.50.300">
    <property type="entry name" value="P-loop containing nucleotide triphosphate hydrolases"/>
    <property type="match status" value="2"/>
</dbReference>
<dbReference type="Pfam" id="PF12848">
    <property type="entry name" value="ABC_tran_Xtn"/>
    <property type="match status" value="1"/>
</dbReference>
<keyword evidence="3" id="KW-0067">ATP-binding</keyword>
<dbReference type="InterPro" id="IPR003593">
    <property type="entry name" value="AAA+_ATPase"/>
</dbReference>
<organism evidence="7">
    <name type="scientific">Glycine soja</name>
    <name type="common">Wild soybean</name>
    <dbReference type="NCBI Taxonomy" id="3848"/>
    <lineage>
        <taxon>Eukaryota</taxon>
        <taxon>Viridiplantae</taxon>
        <taxon>Streptophyta</taxon>
        <taxon>Embryophyta</taxon>
        <taxon>Tracheophyta</taxon>
        <taxon>Spermatophyta</taxon>
        <taxon>Magnoliopsida</taxon>
        <taxon>eudicotyledons</taxon>
        <taxon>Gunneridae</taxon>
        <taxon>Pentapetalae</taxon>
        <taxon>rosids</taxon>
        <taxon>fabids</taxon>
        <taxon>Fabales</taxon>
        <taxon>Fabaceae</taxon>
        <taxon>Papilionoideae</taxon>
        <taxon>50 kb inversion clade</taxon>
        <taxon>NPAAA clade</taxon>
        <taxon>indigoferoid/millettioid clade</taxon>
        <taxon>Phaseoleae</taxon>
        <taxon>Glycine</taxon>
        <taxon>Glycine subgen. Soja</taxon>
    </lineage>
</organism>
<comment type="similarity">
    <text evidence="4">Belongs to the ABC transporter superfamily. ABCF family. EF3 (TC 3.A.1.121) subfamily.</text>
</comment>
<evidence type="ECO:0000256" key="3">
    <source>
        <dbReference type="ARBA" id="ARBA00022840"/>
    </source>
</evidence>
<dbReference type="Pfam" id="PF00005">
    <property type="entry name" value="ABC_tran"/>
    <property type="match status" value="2"/>
</dbReference>
<dbReference type="PANTHER" id="PTHR19211:SF117">
    <property type="entry name" value="ATP-BINDING CASSETTE SUB-FAMILY F MEMBER 3"/>
    <property type="match status" value="1"/>
</dbReference>
<dbReference type="InterPro" id="IPR003439">
    <property type="entry name" value="ABC_transporter-like_ATP-bd"/>
</dbReference>
<dbReference type="Proteomes" id="UP000053555">
    <property type="component" value="Unassembled WGS sequence"/>
</dbReference>
<evidence type="ECO:0000259" key="6">
    <source>
        <dbReference type="PROSITE" id="PS50893"/>
    </source>
</evidence>
<dbReference type="CDD" id="cd03221">
    <property type="entry name" value="ABCF_EF-3"/>
    <property type="match status" value="2"/>
</dbReference>
<dbReference type="PANTHER" id="PTHR19211">
    <property type="entry name" value="ATP-BINDING TRANSPORT PROTEIN-RELATED"/>
    <property type="match status" value="1"/>
</dbReference>
<dbReference type="InterPro" id="IPR050611">
    <property type="entry name" value="ABCF"/>
</dbReference>
<dbReference type="SUPFAM" id="SSF52540">
    <property type="entry name" value="P-loop containing nucleoside triphosphate hydrolases"/>
    <property type="match status" value="2"/>
</dbReference>
<protein>
    <submittedName>
        <fullName evidence="7">ABC transporter F family member 3</fullName>
    </submittedName>
</protein>
<dbReference type="GO" id="GO:0005524">
    <property type="term" value="F:ATP binding"/>
    <property type="evidence" value="ECO:0007669"/>
    <property type="project" value="UniProtKB-KW"/>
</dbReference>
<name>A0A0B2PLE2_GLYSO</name>
<dbReference type="InterPro" id="IPR032781">
    <property type="entry name" value="ABC_tran_Xtn"/>
</dbReference>
<dbReference type="EMBL" id="KN664951">
    <property type="protein sequence ID" value="KHN09945.1"/>
    <property type="molecule type" value="Genomic_DNA"/>
</dbReference>